<feature type="domain" description="Rieske" evidence="7">
    <location>
        <begin position="43"/>
        <end position="151"/>
    </location>
</feature>
<evidence type="ECO:0000256" key="6">
    <source>
        <dbReference type="SAM" id="MobiDB-lite"/>
    </source>
</evidence>
<name>A0A365PBM5_9ACTN</name>
<protein>
    <submittedName>
        <fullName evidence="8">Aromatic ring-hydroxylating dioxygenase subunit alpha</fullName>
    </submittedName>
</protein>
<comment type="caution">
    <text evidence="8">The sequence shown here is derived from an EMBL/GenBank/DDBJ whole genome shotgun (WGS) entry which is preliminary data.</text>
</comment>
<evidence type="ECO:0000256" key="1">
    <source>
        <dbReference type="ARBA" id="ARBA00022714"/>
    </source>
</evidence>
<dbReference type="GO" id="GO:0051537">
    <property type="term" value="F:2 iron, 2 sulfur cluster binding"/>
    <property type="evidence" value="ECO:0007669"/>
    <property type="project" value="UniProtKB-KW"/>
</dbReference>
<dbReference type="AlphaFoldDB" id="A0A365PBM5"/>
<evidence type="ECO:0000313" key="8">
    <source>
        <dbReference type="EMBL" id="RBA37881.1"/>
    </source>
</evidence>
<dbReference type="Pfam" id="PF00355">
    <property type="entry name" value="Rieske"/>
    <property type="match status" value="1"/>
</dbReference>
<keyword evidence="2" id="KW-0479">Metal-binding</keyword>
<keyword evidence="1" id="KW-0001">2Fe-2S</keyword>
<feature type="region of interest" description="Disordered" evidence="6">
    <location>
        <begin position="1"/>
        <end position="21"/>
    </location>
</feature>
<dbReference type="PROSITE" id="PS51296">
    <property type="entry name" value="RIESKE"/>
    <property type="match status" value="1"/>
</dbReference>
<evidence type="ECO:0000256" key="5">
    <source>
        <dbReference type="ARBA" id="ARBA00023014"/>
    </source>
</evidence>
<dbReference type="Pfam" id="PF19112">
    <property type="entry name" value="VanA_C"/>
    <property type="match status" value="1"/>
</dbReference>
<dbReference type="EMBL" id="QNTT01000011">
    <property type="protein sequence ID" value="RBA37881.1"/>
    <property type="molecule type" value="Genomic_DNA"/>
</dbReference>
<dbReference type="PANTHER" id="PTHR21266">
    <property type="entry name" value="IRON-SULFUR DOMAIN CONTAINING PROTEIN"/>
    <property type="match status" value="1"/>
</dbReference>
<dbReference type="GO" id="GO:0004497">
    <property type="term" value="F:monooxygenase activity"/>
    <property type="evidence" value="ECO:0007669"/>
    <property type="project" value="UniProtKB-ARBA"/>
</dbReference>
<organism evidence="8 9">
    <name type="scientific">Dietzia maris</name>
    <dbReference type="NCBI Taxonomy" id="37915"/>
    <lineage>
        <taxon>Bacteria</taxon>
        <taxon>Bacillati</taxon>
        <taxon>Actinomycetota</taxon>
        <taxon>Actinomycetes</taxon>
        <taxon>Mycobacteriales</taxon>
        <taxon>Dietziaceae</taxon>
        <taxon>Dietzia</taxon>
    </lineage>
</organism>
<keyword evidence="8" id="KW-0223">Dioxygenase</keyword>
<dbReference type="SUPFAM" id="SSF50022">
    <property type="entry name" value="ISP domain"/>
    <property type="match status" value="1"/>
</dbReference>
<dbReference type="InterPro" id="IPR036922">
    <property type="entry name" value="Rieske_2Fe-2S_sf"/>
</dbReference>
<dbReference type="SUPFAM" id="SSF55961">
    <property type="entry name" value="Bet v1-like"/>
    <property type="match status" value="1"/>
</dbReference>
<dbReference type="Gene3D" id="3.90.380.10">
    <property type="entry name" value="Naphthalene 1,2-dioxygenase Alpha Subunit, Chain A, domain 1"/>
    <property type="match status" value="1"/>
</dbReference>
<reference evidence="8 9" key="1">
    <citation type="submission" date="2018-06" db="EMBL/GenBank/DDBJ databases">
        <title>Whole genome sequencing of four bacterial strains from South Shetland trench revealing bio-synthetic gene clusters.</title>
        <authorList>
            <person name="Abdel-Mageed W.M."/>
            <person name="Lehri B."/>
            <person name="Jarmusch S.A."/>
            <person name="Miranda K."/>
            <person name="Goodfellow M."/>
            <person name="Jaspars M."/>
            <person name="Karlyshev A.V."/>
        </authorList>
    </citation>
    <scope>NUCLEOTIDE SEQUENCE [LARGE SCALE GENOMIC DNA]</scope>
    <source>
        <strain evidence="8 9">SST1</strain>
    </source>
</reference>
<evidence type="ECO:0000256" key="2">
    <source>
        <dbReference type="ARBA" id="ARBA00022723"/>
    </source>
</evidence>
<dbReference type="Gene3D" id="2.102.10.10">
    <property type="entry name" value="Rieske [2Fe-2S] iron-sulphur domain"/>
    <property type="match status" value="1"/>
</dbReference>
<sequence length="368" mass="40711">MSLPTLSHAETSPAETTAVPEPLPLPRGLTFTPDDWQILARYWYPVARSVEVTGGPLGATLLDVPLVVYRVGGEGSGEVVVADDICPHRGTKLSLGEDQGDGEGIRCPYHGLRFGSGGKCNAIPAHPGDKIPARMHLRSYAAVERYGLVWTCLAAAPGDEPAIPPVPHWDEPGFQQINCPWIDIEAFAGRQIEGFLDVGHFAFVHHETFADPENQVVPEYTPVPTADGFESEYWSTVSNLPPGTDLEVSDDFLWLRHYRLHVPFTGTLVVFFPDGIRLSLMNAASPVSATRTRLFDARCRNFDLDQPLSEVYDFNLQVFNEDRRIVEQQKPENLPLDPKLEVHIPADRSSIAYRRALRAAGLSEFFTA</sequence>
<dbReference type="PANTHER" id="PTHR21266:SF57">
    <property type="entry name" value="3-CHLOROBENZOATE-3,4-DIOXYGENASE"/>
    <property type="match status" value="1"/>
</dbReference>
<evidence type="ECO:0000256" key="3">
    <source>
        <dbReference type="ARBA" id="ARBA00023002"/>
    </source>
</evidence>
<dbReference type="InterPro" id="IPR050584">
    <property type="entry name" value="Cholesterol_7-desaturase"/>
</dbReference>
<dbReference type="GO" id="GO:0046872">
    <property type="term" value="F:metal ion binding"/>
    <property type="evidence" value="ECO:0007669"/>
    <property type="project" value="UniProtKB-KW"/>
</dbReference>
<keyword evidence="3" id="KW-0560">Oxidoreductase</keyword>
<dbReference type="GO" id="GO:0051213">
    <property type="term" value="F:dioxygenase activity"/>
    <property type="evidence" value="ECO:0007669"/>
    <property type="project" value="UniProtKB-KW"/>
</dbReference>
<gene>
    <name evidence="8" type="ORF">DQ226_05935</name>
</gene>
<dbReference type="InterPro" id="IPR017941">
    <property type="entry name" value="Rieske_2Fe-2S"/>
</dbReference>
<accession>A0A365PBM5</accession>
<evidence type="ECO:0000256" key="4">
    <source>
        <dbReference type="ARBA" id="ARBA00023004"/>
    </source>
</evidence>
<dbReference type="InterPro" id="IPR044043">
    <property type="entry name" value="VanA_C_cat"/>
</dbReference>
<evidence type="ECO:0000313" key="9">
    <source>
        <dbReference type="Proteomes" id="UP000252187"/>
    </source>
</evidence>
<proteinExistence type="predicted"/>
<dbReference type="GO" id="GO:0016705">
    <property type="term" value="F:oxidoreductase activity, acting on paired donors, with incorporation or reduction of molecular oxygen"/>
    <property type="evidence" value="ECO:0007669"/>
    <property type="project" value="UniProtKB-ARBA"/>
</dbReference>
<keyword evidence="4" id="KW-0408">Iron</keyword>
<dbReference type="Proteomes" id="UP000252187">
    <property type="component" value="Unassembled WGS sequence"/>
</dbReference>
<evidence type="ECO:0000259" key="7">
    <source>
        <dbReference type="PROSITE" id="PS51296"/>
    </source>
</evidence>
<feature type="compositionally biased region" description="Polar residues" evidence="6">
    <location>
        <begin position="1"/>
        <end position="15"/>
    </location>
</feature>
<keyword evidence="5" id="KW-0411">Iron-sulfur</keyword>